<dbReference type="InterPro" id="IPR002052">
    <property type="entry name" value="DNA_methylase_N6_adenine_CS"/>
</dbReference>
<dbReference type="Pfam" id="PF05175">
    <property type="entry name" value="MTS"/>
    <property type="match status" value="1"/>
</dbReference>
<evidence type="ECO:0000256" key="3">
    <source>
        <dbReference type="ARBA" id="ARBA00022679"/>
    </source>
</evidence>
<dbReference type="GO" id="GO:0032259">
    <property type="term" value="P:methylation"/>
    <property type="evidence" value="ECO:0007669"/>
    <property type="project" value="UniProtKB-KW"/>
</dbReference>
<evidence type="ECO:0000256" key="4">
    <source>
        <dbReference type="ARBA" id="ARBA00022691"/>
    </source>
</evidence>
<reference evidence="8" key="1">
    <citation type="journal article" date="2017" name="Appl. Environ. Microbiol.">
        <title>Molecular characterization of an Endozoicomonas-like organism causing infection in king scallop Pecten maximus L.</title>
        <authorList>
            <person name="Cano I."/>
            <person name="van Aerle R."/>
            <person name="Ross S."/>
            <person name="Verner-Jeffreys D.W."/>
            <person name="Paley R.K."/>
            <person name="Rimmer G."/>
            <person name="Ryder D."/>
            <person name="Hooper P."/>
            <person name="Stone D."/>
            <person name="Feist S.W."/>
        </authorList>
    </citation>
    <scope>NUCLEOTIDE SEQUENCE</scope>
</reference>
<dbReference type="Gene3D" id="3.40.50.150">
    <property type="entry name" value="Vaccinia Virus protein VP39"/>
    <property type="match status" value="1"/>
</dbReference>
<dbReference type="GO" id="GO:0003676">
    <property type="term" value="F:nucleic acid binding"/>
    <property type="evidence" value="ECO:0007669"/>
    <property type="project" value="InterPro"/>
</dbReference>
<dbReference type="AlphaFoldDB" id="A0A2H9T930"/>
<evidence type="ECO:0000256" key="5">
    <source>
        <dbReference type="ARBA" id="ARBA00048391"/>
    </source>
</evidence>
<evidence type="ECO:0000259" key="6">
    <source>
        <dbReference type="Pfam" id="PF05175"/>
    </source>
</evidence>
<proteinExistence type="inferred from homology"/>
<organism evidence="8">
    <name type="scientific">invertebrate metagenome</name>
    <dbReference type="NCBI Taxonomy" id="1711999"/>
    <lineage>
        <taxon>unclassified sequences</taxon>
        <taxon>metagenomes</taxon>
        <taxon>organismal metagenomes</taxon>
    </lineage>
</organism>
<dbReference type="Gene3D" id="1.10.8.10">
    <property type="entry name" value="DNA helicase RuvA subunit, C-terminal domain"/>
    <property type="match status" value="1"/>
</dbReference>
<dbReference type="CDD" id="cd02440">
    <property type="entry name" value="AdoMet_MTases"/>
    <property type="match status" value="1"/>
</dbReference>
<dbReference type="Pfam" id="PF17827">
    <property type="entry name" value="PrmC_N"/>
    <property type="match status" value="1"/>
</dbReference>
<evidence type="ECO:0000259" key="7">
    <source>
        <dbReference type="Pfam" id="PF17827"/>
    </source>
</evidence>
<evidence type="ECO:0000256" key="1">
    <source>
        <dbReference type="ARBA" id="ARBA00012771"/>
    </source>
</evidence>
<dbReference type="InterPro" id="IPR029063">
    <property type="entry name" value="SAM-dependent_MTases_sf"/>
</dbReference>
<dbReference type="PROSITE" id="PS00092">
    <property type="entry name" value="N6_MTASE"/>
    <property type="match status" value="1"/>
</dbReference>
<name>A0A2H9T930_9ZZZZ</name>
<dbReference type="InterPro" id="IPR040758">
    <property type="entry name" value="PrmC_N"/>
</dbReference>
<keyword evidence="3 8" id="KW-0808">Transferase</keyword>
<protein>
    <recommendedName>
        <fullName evidence="1">peptide chain release factor N(5)-glutamine methyltransferase</fullName>
        <ecNumber evidence="1">2.1.1.297</ecNumber>
    </recommendedName>
</protein>
<sequence>MPDCTIAYVLSQAAGKLLDSKTSRLDAELLLCSILKKPRSYLFTWPEQLLTETQILSFQQLIEQRQQGIPVAYLTGSQDFWSLQLQVNDSVLIPRPETELLVERALACNIPDNAIVADLGTGSGAIALALAREKPLWKIWAVDKSAAALDTARHNAQCNNIHTVQFLEGSWCHPLIGQKLHMIVSNPPYICNNDHHLREGDVRFEPKIALASGHDGLNDIRLITQQASRQLLPEGWLLVEHGFDQHQSVQSLFQEQGFTHIMTYQDIAGLDRVTTGSKTTVSTSL</sequence>
<feature type="domain" description="Release factor glutamine methyltransferase N-terminal" evidence="7">
    <location>
        <begin position="10"/>
        <end position="76"/>
    </location>
</feature>
<dbReference type="InterPro" id="IPR007848">
    <property type="entry name" value="Small_mtfrase_dom"/>
</dbReference>
<feature type="domain" description="Methyltransferase small" evidence="6">
    <location>
        <begin position="109"/>
        <end position="192"/>
    </location>
</feature>
<evidence type="ECO:0000256" key="2">
    <source>
        <dbReference type="ARBA" id="ARBA00022603"/>
    </source>
</evidence>
<dbReference type="GO" id="GO:0102559">
    <property type="term" value="F:peptide chain release factor N(5)-glutamine methyltransferase activity"/>
    <property type="evidence" value="ECO:0007669"/>
    <property type="project" value="UniProtKB-EC"/>
</dbReference>
<dbReference type="EMBL" id="NSIT01000052">
    <property type="protein sequence ID" value="PJE79707.1"/>
    <property type="molecule type" value="Genomic_DNA"/>
</dbReference>
<comment type="caution">
    <text evidence="8">The sequence shown here is derived from an EMBL/GenBank/DDBJ whole genome shotgun (WGS) entry which is preliminary data.</text>
</comment>
<keyword evidence="2 8" id="KW-0489">Methyltransferase</keyword>
<dbReference type="FunFam" id="3.40.50.150:FF:000053">
    <property type="entry name" value="Release factor glutamine methyltransferase"/>
    <property type="match status" value="1"/>
</dbReference>
<dbReference type="HAMAP" id="MF_02126">
    <property type="entry name" value="RF_methyltr_PrmC"/>
    <property type="match status" value="1"/>
</dbReference>
<dbReference type="InterPro" id="IPR004556">
    <property type="entry name" value="HemK-like"/>
</dbReference>
<keyword evidence="4" id="KW-0949">S-adenosyl-L-methionine</keyword>
<gene>
    <name evidence="8" type="primary">prmC</name>
    <name evidence="8" type="ORF">CI610_01319</name>
</gene>
<dbReference type="InterPro" id="IPR050320">
    <property type="entry name" value="N5-glutamine_MTase"/>
</dbReference>
<dbReference type="NCBIfam" id="TIGR00536">
    <property type="entry name" value="hemK_fam"/>
    <property type="match status" value="1"/>
</dbReference>
<dbReference type="EC" id="2.1.1.297" evidence="1"/>
<accession>A0A2H9T930</accession>
<evidence type="ECO:0000313" key="8">
    <source>
        <dbReference type="EMBL" id="PJE79707.1"/>
    </source>
</evidence>
<comment type="catalytic activity">
    <reaction evidence="5">
        <text>L-glutaminyl-[peptide chain release factor] + S-adenosyl-L-methionine = N(5)-methyl-L-glutaminyl-[peptide chain release factor] + S-adenosyl-L-homocysteine + H(+)</text>
        <dbReference type="Rhea" id="RHEA:42896"/>
        <dbReference type="Rhea" id="RHEA-COMP:10271"/>
        <dbReference type="Rhea" id="RHEA-COMP:10272"/>
        <dbReference type="ChEBI" id="CHEBI:15378"/>
        <dbReference type="ChEBI" id="CHEBI:30011"/>
        <dbReference type="ChEBI" id="CHEBI:57856"/>
        <dbReference type="ChEBI" id="CHEBI:59789"/>
        <dbReference type="ChEBI" id="CHEBI:61891"/>
        <dbReference type="EC" id="2.1.1.297"/>
    </reaction>
</comment>
<dbReference type="NCBIfam" id="TIGR03534">
    <property type="entry name" value="RF_mod_PrmC"/>
    <property type="match status" value="1"/>
</dbReference>
<dbReference type="SUPFAM" id="SSF53335">
    <property type="entry name" value="S-adenosyl-L-methionine-dependent methyltransferases"/>
    <property type="match status" value="1"/>
</dbReference>
<dbReference type="PANTHER" id="PTHR18895:SF74">
    <property type="entry name" value="MTRF1L RELEASE FACTOR GLUTAMINE METHYLTRANSFERASE"/>
    <property type="match status" value="1"/>
</dbReference>
<dbReference type="PANTHER" id="PTHR18895">
    <property type="entry name" value="HEMK METHYLTRANSFERASE"/>
    <property type="match status" value="1"/>
</dbReference>
<dbReference type="InterPro" id="IPR019874">
    <property type="entry name" value="RF_methyltr_PrmC"/>
</dbReference>